<feature type="transmembrane region" description="Helical" evidence="5">
    <location>
        <begin position="212"/>
        <end position="233"/>
    </location>
</feature>
<name>A0A1C3HMT8_SERMA</name>
<evidence type="ECO:0000256" key="3">
    <source>
        <dbReference type="ARBA" id="ARBA00022989"/>
    </source>
</evidence>
<dbReference type="SUPFAM" id="SSF103473">
    <property type="entry name" value="MFS general substrate transporter"/>
    <property type="match status" value="1"/>
</dbReference>
<evidence type="ECO:0000256" key="5">
    <source>
        <dbReference type="SAM" id="Phobius"/>
    </source>
</evidence>
<dbReference type="PROSITE" id="PS50850">
    <property type="entry name" value="MFS"/>
    <property type="match status" value="1"/>
</dbReference>
<dbReference type="Gene3D" id="1.20.1250.20">
    <property type="entry name" value="MFS general substrate transporter like domains"/>
    <property type="match status" value="2"/>
</dbReference>
<keyword evidence="3 5" id="KW-1133">Transmembrane helix</keyword>
<feature type="transmembrane region" description="Helical" evidence="5">
    <location>
        <begin position="62"/>
        <end position="83"/>
    </location>
</feature>
<dbReference type="InterPro" id="IPR020846">
    <property type="entry name" value="MFS_dom"/>
</dbReference>
<feature type="transmembrane region" description="Helical" evidence="5">
    <location>
        <begin position="181"/>
        <end position="200"/>
    </location>
</feature>
<feature type="transmembrane region" description="Helical" evidence="5">
    <location>
        <begin position="31"/>
        <end position="50"/>
    </location>
</feature>
<feature type="transmembrane region" description="Helical" evidence="5">
    <location>
        <begin position="253"/>
        <end position="273"/>
    </location>
</feature>
<dbReference type="GO" id="GO:0016020">
    <property type="term" value="C:membrane"/>
    <property type="evidence" value="ECO:0007669"/>
    <property type="project" value="UniProtKB-SubCell"/>
</dbReference>
<dbReference type="GO" id="GO:0022857">
    <property type="term" value="F:transmembrane transporter activity"/>
    <property type="evidence" value="ECO:0007669"/>
    <property type="project" value="InterPro"/>
</dbReference>
<evidence type="ECO:0000256" key="4">
    <source>
        <dbReference type="ARBA" id="ARBA00023136"/>
    </source>
</evidence>
<evidence type="ECO:0000256" key="2">
    <source>
        <dbReference type="ARBA" id="ARBA00022692"/>
    </source>
</evidence>
<dbReference type="AlphaFoldDB" id="A0A1C3HMT8"/>
<evidence type="ECO:0000256" key="1">
    <source>
        <dbReference type="ARBA" id="ARBA00004141"/>
    </source>
</evidence>
<accession>A0A1C3HMT8</accession>
<dbReference type="PANTHER" id="PTHR23514:SF13">
    <property type="entry name" value="INNER MEMBRANE PROTEIN YBJJ"/>
    <property type="match status" value="1"/>
</dbReference>
<keyword evidence="4 5" id="KW-0472">Membrane</keyword>
<feature type="domain" description="Major facilitator superfamily (MFS) profile" evidence="6">
    <location>
        <begin position="25"/>
        <end position="397"/>
    </location>
</feature>
<evidence type="ECO:0000259" key="6">
    <source>
        <dbReference type="PROSITE" id="PS50850"/>
    </source>
</evidence>
<dbReference type="InterPro" id="IPR011701">
    <property type="entry name" value="MFS"/>
</dbReference>
<dbReference type="EMBL" id="LT575490">
    <property type="protein sequence ID" value="SAY46364.1"/>
    <property type="molecule type" value="Genomic_DNA"/>
</dbReference>
<feature type="transmembrane region" description="Helical" evidence="5">
    <location>
        <begin position="154"/>
        <end position="175"/>
    </location>
</feature>
<proteinExistence type="predicted"/>
<feature type="transmembrane region" description="Helical" evidence="5">
    <location>
        <begin position="309"/>
        <end position="331"/>
    </location>
</feature>
<dbReference type="InterPro" id="IPR036259">
    <property type="entry name" value="MFS_trans_sf"/>
</dbReference>
<feature type="transmembrane region" description="Helical" evidence="5">
    <location>
        <begin position="373"/>
        <end position="396"/>
    </location>
</feature>
<evidence type="ECO:0000313" key="7">
    <source>
        <dbReference type="EMBL" id="SAY46364.1"/>
    </source>
</evidence>
<gene>
    <name evidence="7" type="primary">ybjJ_3</name>
    <name evidence="7" type="ORF">PWN146_05133</name>
</gene>
<dbReference type="PANTHER" id="PTHR23514">
    <property type="entry name" value="BYPASS OF STOP CODON PROTEIN 6"/>
    <property type="match status" value="1"/>
</dbReference>
<feature type="transmembrane region" description="Helical" evidence="5">
    <location>
        <begin position="285"/>
        <end position="303"/>
    </location>
</feature>
<dbReference type="InterPro" id="IPR051788">
    <property type="entry name" value="MFS_Transporter"/>
</dbReference>
<dbReference type="Pfam" id="PF07690">
    <property type="entry name" value="MFS_1"/>
    <property type="match status" value="2"/>
</dbReference>
<protein>
    <submittedName>
        <fullName evidence="7">Inner membrane protein YbjJ</fullName>
    </submittedName>
</protein>
<comment type="subcellular location">
    <subcellularLocation>
        <location evidence="1">Membrane</location>
        <topology evidence="1">Multi-pass membrane protein</topology>
    </subcellularLocation>
</comment>
<reference evidence="7" key="1">
    <citation type="submission" date="2016-05" db="EMBL/GenBank/DDBJ databases">
        <authorList>
            <person name="Cock P.J.A."/>
            <person name="Cock P.J.A."/>
        </authorList>
    </citation>
    <scope>NUCLEOTIDE SEQUENCE</scope>
    <source>
        <strain evidence="7">PWN146_assembly</strain>
    </source>
</reference>
<keyword evidence="2 5" id="KW-0812">Transmembrane</keyword>
<feature type="transmembrane region" description="Helical" evidence="5">
    <location>
        <begin position="113"/>
        <end position="133"/>
    </location>
</feature>
<organism evidence="7">
    <name type="scientific">Serratia marcescens</name>
    <dbReference type="NCBI Taxonomy" id="615"/>
    <lineage>
        <taxon>Bacteria</taxon>
        <taxon>Pseudomonadati</taxon>
        <taxon>Pseudomonadota</taxon>
        <taxon>Gammaproteobacteria</taxon>
        <taxon>Enterobacterales</taxon>
        <taxon>Yersiniaceae</taxon>
        <taxon>Serratia</taxon>
    </lineage>
</organism>
<sequence length="404" mass="41569">MQKSTPFETVQSKVVNGISPGLVRASRATKLVFFSAGFGLACWAPMVPYVKARLGATHAELGTVLLFLGLGSVFGMPTAGALVGRFGSKIVIMLGGLGLLFVLPMMALASNSIALGAALSLFGLCLGAVDVAVNIHGTEVQNRVGKPLMSGFHGLYSVGGLVGAAAMTFGLSFGVNIVTSAFLASVTIFVCIAIAVLWLLPARATEPGKLSVFVKPHGIVIVLGIMALLIFLVEGAVLDWGAVLLSEYRNVPVGQAGAGYVVFALTMTLARLVGDRFVQRVGNRMTLLMGALLMLVGLGISALGENITLILFGFGMAGFGAANIVPVLFSLAGTQTMMPSSHAIALTSTFGYLGVFLGPVIVGYVAAFAGLPLAFGALAALMAMVAVLSGIVTQYVQYTISSDV</sequence>
<dbReference type="CDD" id="cd17393">
    <property type="entry name" value="MFS_MosC_like"/>
    <property type="match status" value="1"/>
</dbReference>
<feature type="transmembrane region" description="Helical" evidence="5">
    <location>
        <begin position="343"/>
        <end position="367"/>
    </location>
</feature>
<feature type="transmembrane region" description="Helical" evidence="5">
    <location>
        <begin position="90"/>
        <end position="107"/>
    </location>
</feature>